<comment type="caution">
    <text evidence="1">The sequence shown here is derived from an EMBL/GenBank/DDBJ whole genome shotgun (WGS) entry which is preliminary data.</text>
</comment>
<dbReference type="OrthoDB" id="9827822at2"/>
<dbReference type="RefSeq" id="WP_128388383.1">
    <property type="nucleotide sequence ID" value="NZ_SBII01000001.1"/>
</dbReference>
<accession>A0A3S3SHE4</accession>
<name>A0A3S3SHE4_9FLAO</name>
<dbReference type="AlphaFoldDB" id="A0A3S3SHE4"/>
<protein>
    <submittedName>
        <fullName evidence="1">Uncharacterized protein</fullName>
    </submittedName>
</protein>
<sequence length="271" mass="30664">MKIKQLLVTSFFLLLSTVKGFSQEYNCDIRQLKVNAYQFVAKNLDSIKKHTPNEIITAALEFSEKGELKKSVFYAAYGEKSQKEVKVWKGLNEYVKTSFSLCPDSHFYNNRDYVLNTTFKIPLVKAVLAKTIKQAEAESGYIAAGTGQKDIPANSKYTLDIKKLVVGKRVIEPLKKEGSMDAYNSKMIKLTDLFHIAFEIVKVPGNKTNYIKYKLYEKAGHKGVIITSEGWRPIIDGKSSISVTGKRDTHEGVKDVDFNEVFDLEMTVSFK</sequence>
<reference evidence="1 2" key="1">
    <citation type="submission" date="2019-01" db="EMBL/GenBank/DDBJ databases">
        <title>Flavobacterium sp. nov.,isolated from freshwater.</title>
        <authorList>
            <person name="Zhang R."/>
            <person name="Du Z.-J."/>
        </authorList>
    </citation>
    <scope>NUCLEOTIDE SEQUENCE [LARGE SCALE GENOMIC DNA]</scope>
    <source>
        <strain evidence="1 2">1E403</strain>
    </source>
</reference>
<evidence type="ECO:0000313" key="1">
    <source>
        <dbReference type="EMBL" id="RWX03829.1"/>
    </source>
</evidence>
<keyword evidence="2" id="KW-1185">Reference proteome</keyword>
<proteinExistence type="predicted"/>
<gene>
    <name evidence="1" type="ORF">EPI11_02540</name>
</gene>
<dbReference type="Proteomes" id="UP000287527">
    <property type="component" value="Unassembled WGS sequence"/>
</dbReference>
<organism evidence="1 2">
    <name type="scientific">Flavobacterium cerinum</name>
    <dbReference type="NCBI Taxonomy" id="2502784"/>
    <lineage>
        <taxon>Bacteria</taxon>
        <taxon>Pseudomonadati</taxon>
        <taxon>Bacteroidota</taxon>
        <taxon>Flavobacteriia</taxon>
        <taxon>Flavobacteriales</taxon>
        <taxon>Flavobacteriaceae</taxon>
        <taxon>Flavobacterium</taxon>
    </lineage>
</organism>
<evidence type="ECO:0000313" key="2">
    <source>
        <dbReference type="Proteomes" id="UP000287527"/>
    </source>
</evidence>
<dbReference type="EMBL" id="SBII01000001">
    <property type="protein sequence ID" value="RWX03829.1"/>
    <property type="molecule type" value="Genomic_DNA"/>
</dbReference>